<dbReference type="Gene3D" id="1.10.510.40">
    <property type="match status" value="1"/>
</dbReference>
<evidence type="ECO:0000259" key="3">
    <source>
        <dbReference type="Pfam" id="PF04183"/>
    </source>
</evidence>
<dbReference type="InterPro" id="IPR007310">
    <property type="entry name" value="Aerobactin_biosyn_IucA/IucC_N"/>
</dbReference>
<evidence type="ECO:0000313" key="5">
    <source>
        <dbReference type="EMBL" id="GED24439.1"/>
    </source>
</evidence>
<dbReference type="GO" id="GO:0016881">
    <property type="term" value="F:acid-amino acid ligase activity"/>
    <property type="evidence" value="ECO:0007669"/>
    <property type="project" value="UniProtKB-ARBA"/>
</dbReference>
<dbReference type="RefSeq" id="WP_122952474.1">
    <property type="nucleotide sequence ID" value="NZ_BJOD01000004.1"/>
</dbReference>
<reference evidence="6 7" key="1">
    <citation type="submission" date="2018-10" db="EMBL/GenBank/DDBJ databases">
        <title>Phylogenomics of Brevibacillus.</title>
        <authorList>
            <person name="Dunlap C."/>
        </authorList>
    </citation>
    <scope>NUCLEOTIDE SEQUENCE [LARGE SCALE GENOMIC DNA]</scope>
    <source>
        <strain evidence="6 7">NRRL NRS 1219</strain>
    </source>
</reference>
<feature type="domain" description="Aerobactin siderophore biosynthesis IucA/IucC-like C-terminal" evidence="4">
    <location>
        <begin position="440"/>
        <end position="598"/>
    </location>
</feature>
<dbReference type="EMBL" id="RHHN01000008">
    <property type="protein sequence ID" value="RNB60889.1"/>
    <property type="molecule type" value="Genomic_DNA"/>
</dbReference>
<dbReference type="PANTHER" id="PTHR34384">
    <property type="entry name" value="L-2,3-DIAMINOPROPANOATE--CITRATE LIGASE"/>
    <property type="match status" value="1"/>
</dbReference>
<dbReference type="Proteomes" id="UP000276178">
    <property type="component" value="Unassembled WGS sequence"/>
</dbReference>
<dbReference type="InterPro" id="IPR022770">
    <property type="entry name" value="IucA/IucC-like_C"/>
</dbReference>
<organism evidence="6 7">
    <name type="scientific">Brevibacillus agri</name>
    <dbReference type="NCBI Taxonomy" id="51101"/>
    <lineage>
        <taxon>Bacteria</taxon>
        <taxon>Bacillati</taxon>
        <taxon>Bacillota</taxon>
        <taxon>Bacilli</taxon>
        <taxon>Bacillales</taxon>
        <taxon>Paenibacillaceae</taxon>
        <taxon>Brevibacillus</taxon>
    </lineage>
</organism>
<protein>
    <submittedName>
        <fullName evidence="6">IucA/IucC family siderophore biosynthesis protein</fullName>
    </submittedName>
    <submittedName>
        <fullName evidence="5">Siderophore biosynthesis protein SbnE</fullName>
    </submittedName>
</protein>
<sequence>MTLDTVTNRRNQAETAAIERLFNAFLRETGVFDPTVRAEGGALADLPPDIVSHLQAEGLPMRVKLPATAVEIVGSLTYFSAFGHHRYGHSFWLRQAGGQEKELTPVLTASTLASALLHELAESAPPSLPKTELVQTLLVQVENSVQKTNTYVEYSLREGRALMLREGIERFFAAEQAMVYGHPFHPTPKSSQGFTADDMTRYAPELGASFVLHYFACAPEIVREVSLTDQPHAHDWIPAAVSEAAKSKLTAAQQSYRLLPCHPWQAEHVKSWPSVQSLLESGLLVDLGPLGAKVYPTSSVRTVWDPNHAYFFKLPLNVRITNFIRVNPLDQLERTMDASRVMAKLAPVVQDKAFTILQEAGYRTIAPQAATPEEQEKLIESFAAIFRENPVVLPLDQDLPIVVASALEEPPHSVWPPIMDAVRESAKKQPHLALSAWLDKWLRQYLDISLVPLLRLFVRHGVSMEAHVQNSMVALRDGWPVHFYVRDLEGVSISRERAREQDMFGRCLSENSPVLYAEEEAWSRFQYYVIVNHVGHLVCTLAHGSSVPEEKLWHIVGDVIRSADFFPEAQALLENLLESETLPAKANFISSFQRRGERPLYVPVPNPLAQSRRKV</sequence>
<comment type="caution">
    <text evidence="6">The sequence shown here is derived from an EMBL/GenBank/DDBJ whole genome shotgun (WGS) entry which is preliminary data.</text>
</comment>
<dbReference type="EMBL" id="BJOD01000004">
    <property type="protein sequence ID" value="GED24439.1"/>
    <property type="molecule type" value="Genomic_DNA"/>
</dbReference>
<comment type="similarity">
    <text evidence="2">Belongs to the IucA/IucC family.</text>
</comment>
<evidence type="ECO:0000313" key="6">
    <source>
        <dbReference type="EMBL" id="RNB60889.1"/>
    </source>
</evidence>
<name>A0A3M8BBU3_9BACL</name>
<reference evidence="5 8" key="2">
    <citation type="submission" date="2019-06" db="EMBL/GenBank/DDBJ databases">
        <title>Whole genome shotgun sequence of Brevibacillus agri NBRC 15538.</title>
        <authorList>
            <person name="Hosoyama A."/>
            <person name="Uohara A."/>
            <person name="Ohji S."/>
            <person name="Ichikawa N."/>
        </authorList>
    </citation>
    <scope>NUCLEOTIDE SEQUENCE [LARGE SCALE GENOMIC DNA]</scope>
    <source>
        <strain evidence="5 8">NBRC 15538</strain>
    </source>
</reference>
<dbReference type="GeneID" id="82811651"/>
<evidence type="ECO:0000313" key="8">
    <source>
        <dbReference type="Proteomes" id="UP000317180"/>
    </source>
</evidence>
<dbReference type="Gene3D" id="6.10.250.3370">
    <property type="match status" value="1"/>
</dbReference>
<comment type="pathway">
    <text evidence="1">Siderophore biosynthesis.</text>
</comment>
<dbReference type="Proteomes" id="UP000317180">
    <property type="component" value="Unassembled WGS sequence"/>
</dbReference>
<dbReference type="Pfam" id="PF04183">
    <property type="entry name" value="IucA_IucC"/>
    <property type="match status" value="1"/>
</dbReference>
<feature type="domain" description="Aerobactin siderophore biosynthesis IucA/IucC N-terminal" evidence="3">
    <location>
        <begin position="171"/>
        <end position="405"/>
    </location>
</feature>
<dbReference type="Pfam" id="PF06276">
    <property type="entry name" value="FhuF"/>
    <property type="match status" value="1"/>
</dbReference>
<keyword evidence="8" id="KW-1185">Reference proteome</keyword>
<evidence type="ECO:0000313" key="7">
    <source>
        <dbReference type="Proteomes" id="UP000276178"/>
    </source>
</evidence>
<gene>
    <name evidence="5" type="ORF">BAG01nite_05410</name>
    <name evidence="6" type="ORF">EB820_01815</name>
</gene>
<evidence type="ECO:0000259" key="4">
    <source>
        <dbReference type="Pfam" id="PF06276"/>
    </source>
</evidence>
<dbReference type="InterPro" id="IPR037455">
    <property type="entry name" value="LucA/IucC-like"/>
</dbReference>
<evidence type="ECO:0000256" key="1">
    <source>
        <dbReference type="ARBA" id="ARBA00004924"/>
    </source>
</evidence>
<dbReference type="PANTHER" id="PTHR34384:SF5">
    <property type="entry name" value="L-2,3-DIAMINOPROPANOATE--CITRATE LIGASE"/>
    <property type="match status" value="1"/>
</dbReference>
<dbReference type="AlphaFoldDB" id="A0A3M8BBU3"/>
<proteinExistence type="inferred from homology"/>
<dbReference type="GO" id="GO:0019290">
    <property type="term" value="P:siderophore biosynthetic process"/>
    <property type="evidence" value="ECO:0007669"/>
    <property type="project" value="InterPro"/>
</dbReference>
<evidence type="ECO:0000256" key="2">
    <source>
        <dbReference type="ARBA" id="ARBA00007832"/>
    </source>
</evidence>
<accession>A0A3M8BBU3</accession>